<keyword evidence="4 6" id="KW-0472">Membrane</keyword>
<evidence type="ECO:0000313" key="8">
    <source>
        <dbReference type="EMBL" id="MFC4754011.1"/>
    </source>
</evidence>
<dbReference type="InterPro" id="IPR020846">
    <property type="entry name" value="MFS_dom"/>
</dbReference>
<dbReference type="PROSITE" id="PS50850">
    <property type="entry name" value="MFS"/>
    <property type="match status" value="1"/>
</dbReference>
<dbReference type="PANTHER" id="PTHR23526">
    <property type="entry name" value="INTEGRAL MEMBRANE TRANSPORT PROTEIN-RELATED"/>
    <property type="match status" value="1"/>
</dbReference>
<dbReference type="EMBL" id="JBHSHP010000009">
    <property type="protein sequence ID" value="MFC4754011.1"/>
    <property type="molecule type" value="Genomic_DNA"/>
</dbReference>
<keyword evidence="3 6" id="KW-1133">Transmembrane helix</keyword>
<dbReference type="Pfam" id="PF07690">
    <property type="entry name" value="MFS_1"/>
    <property type="match status" value="1"/>
</dbReference>
<dbReference type="InterPro" id="IPR052528">
    <property type="entry name" value="Sugar_transport-like"/>
</dbReference>
<accession>A0ABV9PRD4</accession>
<sequence length="417" mass="42861">MTAPLARLFVAVVLVNGAYDAVRVAVSYRVLALGGDAAQVGLVAATFAALPMLVALKFGRLVDRRGSWGVLAVGTAVSASAVALTAVAPSIPVLAAANAMVGLGQVMTLIAAQGFVMELTTRDRYVNGFALFTLAVSVGQAVGTPVMGVLLQTGRTGEHVDTGPALWVMASAIVISLPFALALPRSTPPARSAGQPRAESMTALLRRKGMPPSIFAALIVVTGFDLITAYMPVLGESVGLTPLVVTLLVATRSVFSMISRAATPWALRRWSQRAILIASPVVTTPAVVVLGLAGDAATMFACLAVIGFFWGMNQPVTMNWVTAAAPPGERAAALSLRLTGNRAAQVLVPLGAGAIAGIAGPGSVFLLSGALTAASAATTSVSLRRHPFNDLGRVGALPTRRAPDPRDQTTPNTRSDR</sequence>
<evidence type="ECO:0000256" key="2">
    <source>
        <dbReference type="ARBA" id="ARBA00022692"/>
    </source>
</evidence>
<organism evidence="8 9">
    <name type="scientific">Dietzia aurantiaca</name>
    <dbReference type="NCBI Taxonomy" id="983873"/>
    <lineage>
        <taxon>Bacteria</taxon>
        <taxon>Bacillati</taxon>
        <taxon>Actinomycetota</taxon>
        <taxon>Actinomycetes</taxon>
        <taxon>Mycobacteriales</taxon>
        <taxon>Dietziaceae</taxon>
        <taxon>Dietzia</taxon>
    </lineage>
</organism>
<reference evidence="9" key="1">
    <citation type="journal article" date="2019" name="Int. J. Syst. Evol. Microbiol.">
        <title>The Global Catalogue of Microorganisms (GCM) 10K type strain sequencing project: providing services to taxonomists for standard genome sequencing and annotation.</title>
        <authorList>
            <consortium name="The Broad Institute Genomics Platform"/>
            <consortium name="The Broad Institute Genome Sequencing Center for Infectious Disease"/>
            <person name="Wu L."/>
            <person name="Ma J."/>
        </authorList>
    </citation>
    <scope>NUCLEOTIDE SEQUENCE [LARGE SCALE GENOMIC DNA]</scope>
    <source>
        <strain evidence="9">JCM 11882</strain>
    </source>
</reference>
<feature type="compositionally biased region" description="Polar residues" evidence="5">
    <location>
        <begin position="408"/>
        <end position="417"/>
    </location>
</feature>
<feature type="transmembrane region" description="Helical" evidence="6">
    <location>
        <begin position="296"/>
        <end position="312"/>
    </location>
</feature>
<dbReference type="RefSeq" id="WP_344988756.1">
    <property type="nucleotide sequence ID" value="NZ_BAABCD010000006.1"/>
</dbReference>
<evidence type="ECO:0000256" key="1">
    <source>
        <dbReference type="ARBA" id="ARBA00004651"/>
    </source>
</evidence>
<proteinExistence type="predicted"/>
<gene>
    <name evidence="8" type="ORF">ACFO7U_04345</name>
</gene>
<evidence type="ECO:0000313" key="9">
    <source>
        <dbReference type="Proteomes" id="UP001595836"/>
    </source>
</evidence>
<feature type="region of interest" description="Disordered" evidence="5">
    <location>
        <begin position="392"/>
        <end position="417"/>
    </location>
</feature>
<dbReference type="SUPFAM" id="SSF103473">
    <property type="entry name" value="MFS general substrate transporter"/>
    <property type="match status" value="1"/>
</dbReference>
<dbReference type="InterPro" id="IPR011701">
    <property type="entry name" value="MFS"/>
</dbReference>
<feature type="transmembrane region" description="Helical" evidence="6">
    <location>
        <begin position="37"/>
        <end position="56"/>
    </location>
</feature>
<feature type="transmembrane region" description="Helical" evidence="6">
    <location>
        <begin position="129"/>
        <end position="152"/>
    </location>
</feature>
<evidence type="ECO:0000256" key="6">
    <source>
        <dbReference type="SAM" id="Phobius"/>
    </source>
</evidence>
<dbReference type="Proteomes" id="UP001595836">
    <property type="component" value="Unassembled WGS sequence"/>
</dbReference>
<evidence type="ECO:0000256" key="5">
    <source>
        <dbReference type="SAM" id="MobiDB-lite"/>
    </source>
</evidence>
<feature type="transmembrane region" description="Helical" evidence="6">
    <location>
        <begin position="94"/>
        <end position="117"/>
    </location>
</feature>
<evidence type="ECO:0000259" key="7">
    <source>
        <dbReference type="PROSITE" id="PS50850"/>
    </source>
</evidence>
<feature type="transmembrane region" description="Helical" evidence="6">
    <location>
        <begin position="214"/>
        <end position="233"/>
    </location>
</feature>
<evidence type="ECO:0000256" key="3">
    <source>
        <dbReference type="ARBA" id="ARBA00022989"/>
    </source>
</evidence>
<feature type="domain" description="Major facilitator superfamily (MFS) profile" evidence="7">
    <location>
        <begin position="4"/>
        <end position="387"/>
    </location>
</feature>
<feature type="transmembrane region" description="Helical" evidence="6">
    <location>
        <begin position="239"/>
        <end position="258"/>
    </location>
</feature>
<comment type="caution">
    <text evidence="8">The sequence shown here is derived from an EMBL/GenBank/DDBJ whole genome shotgun (WGS) entry which is preliminary data.</text>
</comment>
<dbReference type="PANTHER" id="PTHR23526:SF4">
    <property type="entry name" value="INTEGRAL MEMBRANE TRANSPORT PROTEIN"/>
    <property type="match status" value="1"/>
</dbReference>
<keyword evidence="9" id="KW-1185">Reference proteome</keyword>
<evidence type="ECO:0000256" key="4">
    <source>
        <dbReference type="ARBA" id="ARBA00023136"/>
    </source>
</evidence>
<name>A0ABV9PRD4_9ACTN</name>
<feature type="transmembrane region" description="Helical" evidence="6">
    <location>
        <begin position="68"/>
        <end position="88"/>
    </location>
</feature>
<dbReference type="Gene3D" id="1.20.1250.20">
    <property type="entry name" value="MFS general substrate transporter like domains"/>
    <property type="match status" value="1"/>
</dbReference>
<feature type="transmembrane region" description="Helical" evidence="6">
    <location>
        <begin position="164"/>
        <end position="183"/>
    </location>
</feature>
<dbReference type="InterPro" id="IPR036259">
    <property type="entry name" value="MFS_trans_sf"/>
</dbReference>
<keyword evidence="2 6" id="KW-0812">Transmembrane</keyword>
<comment type="subcellular location">
    <subcellularLocation>
        <location evidence="1">Cell membrane</location>
        <topology evidence="1">Multi-pass membrane protein</topology>
    </subcellularLocation>
</comment>
<protein>
    <submittedName>
        <fullName evidence="8">MFS transporter</fullName>
    </submittedName>
</protein>